<proteinExistence type="predicted"/>
<feature type="compositionally biased region" description="Basic and acidic residues" evidence="1">
    <location>
        <begin position="78"/>
        <end position="97"/>
    </location>
</feature>
<accession>A0ABD3B3K2</accession>
<sequence>MILEFLKNVFNLYTNNWDLIIEENYGVLPNAIFDSEETEDVQGRNKVENTEQVRVSQEEALEQDELGQPLKSEQVEDEQNRNKLKNIDQEQVLREEPQEWGDLG</sequence>
<dbReference type="Proteomes" id="UP001630127">
    <property type="component" value="Unassembled WGS sequence"/>
</dbReference>
<comment type="caution">
    <text evidence="3">The sequence shown here is derived from an EMBL/GenBank/DDBJ whole genome shotgun (WGS) entry which is preliminary data.</text>
</comment>
<protein>
    <recommendedName>
        <fullName evidence="2">WIYLD domain-containing protein</fullName>
    </recommendedName>
</protein>
<keyword evidence="4" id="KW-1185">Reference proteome</keyword>
<evidence type="ECO:0000313" key="4">
    <source>
        <dbReference type="Proteomes" id="UP001630127"/>
    </source>
</evidence>
<dbReference type="EMBL" id="JBJUIK010000001">
    <property type="protein sequence ID" value="KAL3538090.1"/>
    <property type="molecule type" value="Genomic_DNA"/>
</dbReference>
<feature type="domain" description="WIYLD" evidence="2">
    <location>
        <begin position="2"/>
        <end position="37"/>
    </location>
</feature>
<feature type="compositionally biased region" description="Basic and acidic residues" evidence="1">
    <location>
        <begin position="41"/>
        <end position="51"/>
    </location>
</feature>
<reference evidence="3 4" key="1">
    <citation type="submission" date="2024-11" db="EMBL/GenBank/DDBJ databases">
        <title>A near-complete genome assembly of Cinchona calisaya.</title>
        <authorList>
            <person name="Lian D.C."/>
            <person name="Zhao X.W."/>
            <person name="Wei L."/>
        </authorList>
    </citation>
    <scope>NUCLEOTIDE SEQUENCE [LARGE SCALE GENOMIC DNA]</scope>
    <source>
        <tissue evidence="3">Nenye</tissue>
    </source>
</reference>
<dbReference type="InterPro" id="IPR018848">
    <property type="entry name" value="WIYLD_domain"/>
</dbReference>
<dbReference type="InterPro" id="IPR043017">
    <property type="entry name" value="WIYLD_dom_sf"/>
</dbReference>
<evidence type="ECO:0000313" key="3">
    <source>
        <dbReference type="EMBL" id="KAL3538090.1"/>
    </source>
</evidence>
<feature type="region of interest" description="Disordered" evidence="1">
    <location>
        <begin position="37"/>
        <end position="104"/>
    </location>
</feature>
<dbReference type="AlphaFoldDB" id="A0ABD3B3K2"/>
<evidence type="ECO:0000256" key="1">
    <source>
        <dbReference type="SAM" id="MobiDB-lite"/>
    </source>
</evidence>
<dbReference type="Gene3D" id="1.10.8.850">
    <property type="entry name" value="Histone-lysine N methyltransferase , C-terminal domain-like"/>
    <property type="match status" value="1"/>
</dbReference>
<evidence type="ECO:0000259" key="2">
    <source>
        <dbReference type="Pfam" id="PF10440"/>
    </source>
</evidence>
<name>A0ABD3B3K2_9GENT</name>
<dbReference type="Pfam" id="PF10440">
    <property type="entry name" value="WIYLD"/>
    <property type="match status" value="1"/>
</dbReference>
<organism evidence="3 4">
    <name type="scientific">Cinchona calisaya</name>
    <dbReference type="NCBI Taxonomy" id="153742"/>
    <lineage>
        <taxon>Eukaryota</taxon>
        <taxon>Viridiplantae</taxon>
        <taxon>Streptophyta</taxon>
        <taxon>Embryophyta</taxon>
        <taxon>Tracheophyta</taxon>
        <taxon>Spermatophyta</taxon>
        <taxon>Magnoliopsida</taxon>
        <taxon>eudicotyledons</taxon>
        <taxon>Gunneridae</taxon>
        <taxon>Pentapetalae</taxon>
        <taxon>asterids</taxon>
        <taxon>lamiids</taxon>
        <taxon>Gentianales</taxon>
        <taxon>Rubiaceae</taxon>
        <taxon>Cinchonoideae</taxon>
        <taxon>Cinchoneae</taxon>
        <taxon>Cinchona</taxon>
    </lineage>
</organism>
<gene>
    <name evidence="3" type="ORF">ACH5RR_001456</name>
</gene>